<keyword evidence="4" id="KW-1185">Reference proteome</keyword>
<dbReference type="Pfam" id="PF05721">
    <property type="entry name" value="PhyH"/>
    <property type="match status" value="1"/>
</dbReference>
<evidence type="ECO:0000256" key="2">
    <source>
        <dbReference type="SAM" id="MobiDB-lite"/>
    </source>
</evidence>
<dbReference type="GO" id="GO:0016491">
    <property type="term" value="F:oxidoreductase activity"/>
    <property type="evidence" value="ECO:0007669"/>
    <property type="project" value="UniProtKB-ARBA"/>
</dbReference>
<dbReference type="PANTHER" id="PTHR20883">
    <property type="entry name" value="PHYTANOYL-COA DIOXYGENASE DOMAIN CONTAINING 1"/>
    <property type="match status" value="1"/>
</dbReference>
<dbReference type="SUPFAM" id="SSF51197">
    <property type="entry name" value="Clavaminate synthase-like"/>
    <property type="match status" value="1"/>
</dbReference>
<reference evidence="4" key="1">
    <citation type="journal article" date="2010" name="Nature">
        <title>The Amphimedon queenslandica genome and the evolution of animal complexity.</title>
        <authorList>
            <person name="Srivastava M."/>
            <person name="Simakov O."/>
            <person name="Chapman J."/>
            <person name="Fahey B."/>
            <person name="Gauthier M.E."/>
            <person name="Mitros T."/>
            <person name="Richards G.S."/>
            <person name="Conaco C."/>
            <person name="Dacre M."/>
            <person name="Hellsten U."/>
            <person name="Larroux C."/>
            <person name="Putnam N.H."/>
            <person name="Stanke M."/>
            <person name="Adamska M."/>
            <person name="Darling A."/>
            <person name="Degnan S.M."/>
            <person name="Oakley T.H."/>
            <person name="Plachetzki D.C."/>
            <person name="Zhai Y."/>
            <person name="Adamski M."/>
            <person name="Calcino A."/>
            <person name="Cummins S.F."/>
            <person name="Goodstein D.M."/>
            <person name="Harris C."/>
            <person name="Jackson D.J."/>
            <person name="Leys S.P."/>
            <person name="Shu S."/>
            <person name="Woodcroft B.J."/>
            <person name="Vervoort M."/>
            <person name="Kosik K.S."/>
            <person name="Manning G."/>
            <person name="Degnan B.M."/>
            <person name="Rokhsar D.S."/>
        </authorList>
    </citation>
    <scope>NUCLEOTIDE SEQUENCE [LARGE SCALE GENOMIC DNA]</scope>
</reference>
<dbReference type="Gene3D" id="2.60.120.620">
    <property type="entry name" value="q2cbj1_9rhob like domain"/>
    <property type="match status" value="1"/>
</dbReference>
<evidence type="ECO:0000256" key="1">
    <source>
        <dbReference type="ARBA" id="ARBA00001962"/>
    </source>
</evidence>
<name>A0AAN0IVC8_AMPQE</name>
<evidence type="ECO:0000313" key="4">
    <source>
        <dbReference type="Proteomes" id="UP000007879"/>
    </source>
</evidence>
<organism evidence="3 4">
    <name type="scientific">Amphimedon queenslandica</name>
    <name type="common">Sponge</name>
    <dbReference type="NCBI Taxonomy" id="400682"/>
    <lineage>
        <taxon>Eukaryota</taxon>
        <taxon>Metazoa</taxon>
        <taxon>Porifera</taxon>
        <taxon>Demospongiae</taxon>
        <taxon>Heteroscleromorpha</taxon>
        <taxon>Haplosclerida</taxon>
        <taxon>Niphatidae</taxon>
        <taxon>Amphimedon</taxon>
    </lineage>
</organism>
<evidence type="ECO:0000313" key="3">
    <source>
        <dbReference type="EnsemblMetazoa" id="XP_011410159.1"/>
    </source>
</evidence>
<protein>
    <recommendedName>
        <fullName evidence="5">Fe2OG dioxygenase domain-containing protein</fullName>
    </recommendedName>
</protein>
<proteinExistence type="predicted"/>
<dbReference type="PANTHER" id="PTHR20883:SF48">
    <property type="entry name" value="ECTOINE DIOXYGENASE"/>
    <property type="match status" value="1"/>
</dbReference>
<accession>A0AAN0IVC8</accession>
<feature type="region of interest" description="Disordered" evidence="2">
    <location>
        <begin position="270"/>
        <end position="293"/>
    </location>
</feature>
<evidence type="ECO:0008006" key="5">
    <source>
        <dbReference type="Google" id="ProtNLM"/>
    </source>
</evidence>
<dbReference type="GO" id="GO:0046872">
    <property type="term" value="F:metal ion binding"/>
    <property type="evidence" value="ECO:0007669"/>
    <property type="project" value="UniProtKB-ARBA"/>
</dbReference>
<dbReference type="InterPro" id="IPR008775">
    <property type="entry name" value="Phytyl_CoA_dOase-like"/>
</dbReference>
<feature type="region of interest" description="Disordered" evidence="2">
    <location>
        <begin position="1"/>
        <end position="25"/>
    </location>
</feature>
<dbReference type="AlphaFoldDB" id="A0AAN0IVC8"/>
<comment type="cofactor">
    <cofactor evidence="1">
        <name>Fe cation</name>
        <dbReference type="ChEBI" id="CHEBI:24875"/>
    </cofactor>
</comment>
<dbReference type="KEGG" id="aqu:105316730"/>
<dbReference type="Proteomes" id="UP000007879">
    <property type="component" value="Unassembled WGS sequence"/>
</dbReference>
<reference evidence="3" key="2">
    <citation type="submission" date="2024-06" db="UniProtKB">
        <authorList>
            <consortium name="EnsemblMetazoa"/>
        </authorList>
    </citation>
    <scope>IDENTIFICATION</scope>
</reference>
<dbReference type="RefSeq" id="XP_011410159.1">
    <property type="nucleotide sequence ID" value="XM_011411857.2"/>
</dbReference>
<dbReference type="EnsemblMetazoa" id="XM_011411857.2">
    <property type="protein sequence ID" value="XP_011410159.1"/>
    <property type="gene ID" value="LOC105316730"/>
</dbReference>
<dbReference type="GeneID" id="105316730"/>
<sequence length="327" mass="36911">MSGSSRSDCICNEKEPQGEGSSWSYPEWKEGADNLSLFQKHGYFIVRNLISPEEIEGAKGAISSIVQKWFQQLKSSDATEEKDWEEIANRLPDLQGRDASEDDELSIRRLFRMALHDEFFAQFCRHPKIVSMVTELLGPDVKLLQSMSLLKPPGSGQKKWHQDNAYFRLTPARVLGVWISLDPTDCANGCMHMLPCSHGSGVYPHSAPASNHIDYSLVTIPRPNDVVPVIMSPGDALVFHGETAHYTPPNVTGTRRRSIQFHYASSHCKPTKCPRQEGETHTDPTLPTDPEKPHYFDCDPQCNEPEYWYYRKAEVLVAGREFGGDFI</sequence>